<dbReference type="AlphaFoldDB" id="A0AAV2PJV1"/>
<comment type="caution">
    <text evidence="2">The sequence shown here is derived from an EMBL/GenBank/DDBJ whole genome shotgun (WGS) entry which is preliminary data.</text>
</comment>
<dbReference type="Proteomes" id="UP001497623">
    <property type="component" value="Unassembled WGS sequence"/>
</dbReference>
<feature type="compositionally biased region" description="Low complexity" evidence="1">
    <location>
        <begin position="153"/>
        <end position="163"/>
    </location>
</feature>
<proteinExistence type="predicted"/>
<dbReference type="EMBL" id="CAXKWB010000257">
    <property type="protein sequence ID" value="CAL4060099.1"/>
    <property type="molecule type" value="Genomic_DNA"/>
</dbReference>
<evidence type="ECO:0000256" key="1">
    <source>
        <dbReference type="SAM" id="MobiDB-lite"/>
    </source>
</evidence>
<feature type="non-terminal residue" evidence="2">
    <location>
        <position position="343"/>
    </location>
</feature>
<organism evidence="2 3">
    <name type="scientific">Meganyctiphanes norvegica</name>
    <name type="common">Northern krill</name>
    <name type="synonym">Thysanopoda norvegica</name>
    <dbReference type="NCBI Taxonomy" id="48144"/>
    <lineage>
        <taxon>Eukaryota</taxon>
        <taxon>Metazoa</taxon>
        <taxon>Ecdysozoa</taxon>
        <taxon>Arthropoda</taxon>
        <taxon>Crustacea</taxon>
        <taxon>Multicrustacea</taxon>
        <taxon>Malacostraca</taxon>
        <taxon>Eumalacostraca</taxon>
        <taxon>Eucarida</taxon>
        <taxon>Euphausiacea</taxon>
        <taxon>Euphausiidae</taxon>
        <taxon>Meganyctiphanes</taxon>
    </lineage>
</organism>
<reference evidence="2 3" key="1">
    <citation type="submission" date="2024-05" db="EMBL/GenBank/DDBJ databases">
        <authorList>
            <person name="Wallberg A."/>
        </authorList>
    </citation>
    <scope>NUCLEOTIDE SEQUENCE [LARGE SCALE GENOMIC DNA]</scope>
</reference>
<evidence type="ECO:0000313" key="3">
    <source>
        <dbReference type="Proteomes" id="UP001497623"/>
    </source>
</evidence>
<evidence type="ECO:0000313" key="2">
    <source>
        <dbReference type="EMBL" id="CAL4060099.1"/>
    </source>
</evidence>
<protein>
    <submittedName>
        <fullName evidence="2">Uncharacterized protein</fullName>
    </submittedName>
</protein>
<name>A0AAV2PJV1_MEGNR</name>
<gene>
    <name evidence="2" type="ORF">MNOR_LOCUS1027</name>
</gene>
<sequence>MPTGGQQGPANVQGNTAQYVKGNVNNNQGGTSTQLGGTGIGGTGGSARSALGRWAMHPGGGGWEMPTGGQQGPANVQGNTAQYVKGNVNNNQGGTSTQLGGTGIGGTGGSARSALGRWAMHPGGGGWGMPTGGLQGPANAQGNTAQYIKGNVNNNQGGTSTQQGGTGIGGTGGSARSALGQSARWGSYPVGEGWRIPTSGDGGSGYVPVNWGGWRKPSGGGGVGASNIQSNVAQYIEGNVNNNQGGTSIQQGGTGIGGGVGGSARSAVRFIKLFNFMPKRGSKIKNKQINMNKNIMGNVANNQGGIINQIGGTGAFGGIGGSMMRSTYYQPPLSAYLPPSTQS</sequence>
<feature type="region of interest" description="Disordered" evidence="1">
    <location>
        <begin position="153"/>
        <end position="179"/>
    </location>
</feature>
<feature type="compositionally biased region" description="Gly residues" evidence="1">
    <location>
        <begin position="164"/>
        <end position="173"/>
    </location>
</feature>
<keyword evidence="3" id="KW-1185">Reference proteome</keyword>
<accession>A0AAV2PJV1</accession>